<protein>
    <submittedName>
        <fullName evidence="2">3-demethylubiquinone-9 3-methyltransferase</fullName>
    </submittedName>
</protein>
<dbReference type="KEGG" id="psl:Psta_0783"/>
<dbReference type="OrthoDB" id="9806473at2"/>
<dbReference type="PANTHER" id="PTHR33990">
    <property type="entry name" value="PROTEIN YJDN-RELATED"/>
    <property type="match status" value="1"/>
</dbReference>
<dbReference type="STRING" id="530564.Psta_0783"/>
<dbReference type="InterPro" id="IPR028973">
    <property type="entry name" value="PhnB-like"/>
</dbReference>
<dbReference type="eggNOG" id="COG3865">
    <property type="taxonomic scope" value="Bacteria"/>
</dbReference>
<dbReference type="EMBL" id="CP001848">
    <property type="protein sequence ID" value="ADB15468.1"/>
    <property type="molecule type" value="Genomic_DNA"/>
</dbReference>
<dbReference type="Gene3D" id="3.30.720.110">
    <property type="match status" value="1"/>
</dbReference>
<evidence type="ECO:0000259" key="1">
    <source>
        <dbReference type="Pfam" id="PF06983"/>
    </source>
</evidence>
<dbReference type="GO" id="GO:0008168">
    <property type="term" value="F:methyltransferase activity"/>
    <property type="evidence" value="ECO:0007669"/>
    <property type="project" value="UniProtKB-KW"/>
</dbReference>
<keyword evidence="2" id="KW-0830">Ubiquinone</keyword>
<keyword evidence="2" id="KW-0489">Methyltransferase</keyword>
<dbReference type="SUPFAM" id="SSF54593">
    <property type="entry name" value="Glyoxalase/Bleomycin resistance protein/Dihydroxybiphenyl dioxygenase"/>
    <property type="match status" value="2"/>
</dbReference>
<name>D2R690_PIRSD</name>
<dbReference type="CDD" id="cd06588">
    <property type="entry name" value="PhnB_like"/>
    <property type="match status" value="2"/>
</dbReference>
<organism evidence="2 3">
    <name type="scientific">Pirellula staleyi (strain ATCC 27377 / DSM 6068 / ICPB 4128)</name>
    <name type="common">Pirella staleyi</name>
    <dbReference type="NCBI Taxonomy" id="530564"/>
    <lineage>
        <taxon>Bacteria</taxon>
        <taxon>Pseudomonadati</taxon>
        <taxon>Planctomycetota</taxon>
        <taxon>Planctomycetia</taxon>
        <taxon>Pirellulales</taxon>
        <taxon>Pirellulaceae</taxon>
        <taxon>Pirellula</taxon>
    </lineage>
</organism>
<dbReference type="AlphaFoldDB" id="D2R690"/>
<dbReference type="Gene3D" id="3.30.720.100">
    <property type="match status" value="1"/>
</dbReference>
<accession>D2R690</accession>
<dbReference type="HOGENOM" id="CLU_054535_0_0_0"/>
<dbReference type="InterPro" id="IPR029068">
    <property type="entry name" value="Glyas_Bleomycin-R_OHBP_Dase"/>
</dbReference>
<dbReference type="Proteomes" id="UP000001887">
    <property type="component" value="Chromosome"/>
</dbReference>
<feature type="domain" description="PhnB-like" evidence="1">
    <location>
        <begin position="6"/>
        <end position="131"/>
    </location>
</feature>
<dbReference type="Pfam" id="PF06983">
    <property type="entry name" value="3-dmu-9_3-mt"/>
    <property type="match status" value="2"/>
</dbReference>
<reference evidence="2 3" key="1">
    <citation type="journal article" date="2009" name="Stand. Genomic Sci.">
        <title>Complete genome sequence of Pirellula staleyi type strain (ATCC 27377).</title>
        <authorList>
            <person name="Clum A."/>
            <person name="Tindall B.J."/>
            <person name="Sikorski J."/>
            <person name="Ivanova N."/>
            <person name="Mavrommatis K."/>
            <person name="Lucas S."/>
            <person name="Glavina del Rio T."/>
            <person name="Nolan M."/>
            <person name="Chen F."/>
            <person name="Tice H."/>
            <person name="Pitluck S."/>
            <person name="Cheng J.F."/>
            <person name="Chertkov O."/>
            <person name="Brettin T."/>
            <person name="Han C."/>
            <person name="Detter J.C."/>
            <person name="Kuske C."/>
            <person name="Bruce D."/>
            <person name="Goodwin L."/>
            <person name="Ovchinikova G."/>
            <person name="Pati A."/>
            <person name="Mikhailova N."/>
            <person name="Chen A."/>
            <person name="Palaniappan K."/>
            <person name="Land M."/>
            <person name="Hauser L."/>
            <person name="Chang Y.J."/>
            <person name="Jeffries C.D."/>
            <person name="Chain P."/>
            <person name="Rohde M."/>
            <person name="Goker M."/>
            <person name="Bristow J."/>
            <person name="Eisen J.A."/>
            <person name="Markowitz V."/>
            <person name="Hugenholtz P."/>
            <person name="Kyrpides N.C."/>
            <person name="Klenk H.P."/>
            <person name="Lapidus A."/>
        </authorList>
    </citation>
    <scope>NUCLEOTIDE SEQUENCE [LARGE SCALE GENOMIC DNA]</scope>
    <source>
        <strain evidence="3">ATCC 27377 / DSM 6068 / ICPB 4128</strain>
    </source>
</reference>
<sequence length="303" mass="33733">MSPQLIVPCLWFDAAALDAARLYTSLFDNSRLCGNVATGEASSKLTGLDVGTPLTVEFEIAGFRIVGLNGGPMFKLNPSISFFVICETEEEIDRLWEKLAEGGLAMMPLAKQEWSEKYGWVCDRFGVNWQIALGKLSDVGQKITPSFMFVGEQYGRGEEAVNLYTSIFPRSSIDGILRHEAGGTERAGSVKHAQFALQGEKFMIMENAYSHAFNFNEAFSLMIHVESQADVDYYWSKLVADGGQESQCGWLKDKFGVSWQVVPRVLHTMISDPDRAKADRVTAAFMQMKKFDIAELERAYQGA</sequence>
<feature type="domain" description="PhnB-like" evidence="1">
    <location>
        <begin position="141"/>
        <end position="262"/>
    </location>
</feature>
<evidence type="ECO:0000313" key="2">
    <source>
        <dbReference type="EMBL" id="ADB15468.1"/>
    </source>
</evidence>
<evidence type="ECO:0000313" key="3">
    <source>
        <dbReference type="Proteomes" id="UP000001887"/>
    </source>
</evidence>
<proteinExistence type="predicted"/>
<gene>
    <name evidence="2" type="ordered locus">Psta_0783</name>
</gene>
<dbReference type="GO" id="GO:0032259">
    <property type="term" value="P:methylation"/>
    <property type="evidence" value="ECO:0007669"/>
    <property type="project" value="UniProtKB-KW"/>
</dbReference>
<dbReference type="Gene3D" id="3.10.180.10">
    <property type="entry name" value="2,3-Dihydroxybiphenyl 1,2-Dioxygenase, domain 1"/>
    <property type="match status" value="1"/>
</dbReference>
<keyword evidence="2" id="KW-0808">Transferase</keyword>
<dbReference type="PANTHER" id="PTHR33990:SF2">
    <property type="entry name" value="PHNB-LIKE DOMAIN-CONTAINING PROTEIN"/>
    <property type="match status" value="1"/>
</dbReference>
<keyword evidence="3" id="KW-1185">Reference proteome</keyword>